<comment type="caution">
    <text evidence="2">The sequence shown here is derived from an EMBL/GenBank/DDBJ whole genome shotgun (WGS) entry which is preliminary data.</text>
</comment>
<reference evidence="2" key="1">
    <citation type="submission" date="2023-03" db="EMBL/GenBank/DDBJ databases">
        <authorList>
            <person name="Steffen K."/>
            <person name="Cardenas P."/>
        </authorList>
    </citation>
    <scope>NUCLEOTIDE SEQUENCE</scope>
</reference>
<keyword evidence="3" id="KW-1185">Reference proteome</keyword>
<gene>
    <name evidence="2" type="ORF">GBAR_LOCUS7092</name>
</gene>
<protein>
    <submittedName>
        <fullName evidence="2">5'-3' exoribonuclease 1</fullName>
    </submittedName>
</protein>
<organism evidence="2 3">
    <name type="scientific">Geodia barretti</name>
    <name type="common">Barrett's horny sponge</name>
    <dbReference type="NCBI Taxonomy" id="519541"/>
    <lineage>
        <taxon>Eukaryota</taxon>
        <taxon>Metazoa</taxon>
        <taxon>Porifera</taxon>
        <taxon>Demospongiae</taxon>
        <taxon>Heteroscleromorpha</taxon>
        <taxon>Tetractinellida</taxon>
        <taxon>Astrophorina</taxon>
        <taxon>Geodiidae</taxon>
        <taxon>Geodia</taxon>
    </lineage>
</organism>
<evidence type="ECO:0000313" key="2">
    <source>
        <dbReference type="EMBL" id="CAI8010817.1"/>
    </source>
</evidence>
<sequence>MYVHYFTLQILSVDQAQVRVQVKVRLLPEPDIAGVVSNSHRLSVRYLPSYLVAQKLGLNSLLLSRISGNIQVEKGSPENAKEREKISIGLNLKFERRNKEMPGYCRRTTEGWAYSPAAIGLVKSYVKEFPAVFSYLQGNPKADKYYESELMPANAEDGVTLAKVQEWLKKQPTTGISTVDCGGQSLDEPQIAAVERAVSNMKKQKTKSVKVARLRVKPSVLFLVAPPSSLPPFLTLSFLSSPLLLPLSLIFFPSHNYVLTFYTSRSSFSSSLFSPIPTFCQSASLKDMSCLFLYTSASFISLLLSFGQINRI</sequence>
<accession>A0AA35RIM8</accession>
<name>A0AA35RIM8_GEOBA</name>
<dbReference type="EMBL" id="CASHTH010001068">
    <property type="protein sequence ID" value="CAI8010817.1"/>
    <property type="molecule type" value="Genomic_DNA"/>
</dbReference>
<dbReference type="InterPro" id="IPR041106">
    <property type="entry name" value="XRN1_D2_D3"/>
</dbReference>
<evidence type="ECO:0000259" key="1">
    <source>
        <dbReference type="Pfam" id="PF18334"/>
    </source>
</evidence>
<proteinExistence type="predicted"/>
<dbReference type="AlphaFoldDB" id="A0AA35RIM8"/>
<feature type="domain" description="Exoribonuclease Xrn1 D2/D3" evidence="1">
    <location>
        <begin position="8"/>
        <end position="210"/>
    </location>
</feature>
<dbReference type="Proteomes" id="UP001174909">
    <property type="component" value="Unassembled WGS sequence"/>
</dbReference>
<dbReference type="Pfam" id="PF18334">
    <property type="entry name" value="XRN1_D2_D3"/>
    <property type="match status" value="1"/>
</dbReference>
<evidence type="ECO:0000313" key="3">
    <source>
        <dbReference type="Proteomes" id="UP001174909"/>
    </source>
</evidence>